<evidence type="ECO:0000256" key="2">
    <source>
        <dbReference type="ARBA" id="ARBA00008010"/>
    </source>
</evidence>
<dbReference type="SUPFAM" id="SSF52540">
    <property type="entry name" value="P-loop containing nucleoside triphosphate hydrolases"/>
    <property type="match status" value="1"/>
</dbReference>
<gene>
    <name evidence="15" type="ORF">NAEGRDRAFT_727</name>
</gene>
<evidence type="ECO:0000256" key="11">
    <source>
        <dbReference type="ARBA" id="ARBA00023242"/>
    </source>
</evidence>
<dbReference type="OrthoDB" id="271325at2759"/>
<dbReference type="Pfam" id="PF26066">
    <property type="entry name" value="MCM9_N"/>
    <property type="match status" value="1"/>
</dbReference>
<keyword evidence="6" id="KW-0378">Hydrolase</keyword>
<dbReference type="GO" id="GO:0006260">
    <property type="term" value="P:DNA replication"/>
    <property type="evidence" value="ECO:0007669"/>
    <property type="project" value="InterPro"/>
</dbReference>
<comment type="subcellular location">
    <subcellularLocation>
        <location evidence="1">Nucleus</location>
    </subcellularLocation>
</comment>
<dbReference type="Pfam" id="PF17855">
    <property type="entry name" value="MCM_lid"/>
    <property type="match status" value="1"/>
</dbReference>
<dbReference type="Gene3D" id="2.40.50.140">
    <property type="entry name" value="Nucleic acid-binding proteins"/>
    <property type="match status" value="1"/>
</dbReference>
<dbReference type="Pfam" id="PF17207">
    <property type="entry name" value="MCM_OB"/>
    <property type="match status" value="1"/>
</dbReference>
<evidence type="ECO:0000256" key="5">
    <source>
        <dbReference type="ARBA" id="ARBA00022763"/>
    </source>
</evidence>
<evidence type="ECO:0000256" key="6">
    <source>
        <dbReference type="ARBA" id="ARBA00022801"/>
    </source>
</evidence>
<sequence length="596" mass="67397">MIAYLEKYHLQDIRDILCPPLTLTNDDTIHYSVFIDVSHFMSANIEIGSILLSYPTELIPIFERALIKTQQRHIEKQEVMKEQFKLKTFVHVRLHTLPQCSEVTKTSVRSVRSCDANRLISVSGTVIKTGPIKMLEYKKIYICKKCKKSFDIVADREQFNSITKPTQCPIEDCGGKSFISREDEIVCRDYQEIKIQDKISQLHVGSIPRSILVVLEDDLVDVVKAGDDVILTGIPFRRWKTFKNDARCGVDMAVWSNHIRIGNEKKSAMNVTEELKSEFKHFWEKYKENPLAGRSLILKSMCPQLFGLYFVKLAVALTIIGGVPMKKNNTRIRGESHLLIVGDPGTGKSQFLKYASKLSPRYVMTNGIGTTSAGLTVMASKESGGDWALEAGALVLADGGVCCIDEFDAIREHDRVTIHEAMEQQTLSIAKAGLVCKLNTRTTVLAACNPKGKYDLEANSQDEEWDNRVSSFILNEQQMEEEDSQLWSFDKLRAYISYIKSEYHPQIPPESGRILTEYYRLQRRADRRVAARTTIRLLESLVRLAQAHARLMCRKEVTVQDAVMSVLTVDISSNTSSLLNVSSVLHSNFPDDPDSD</sequence>
<evidence type="ECO:0000256" key="13">
    <source>
        <dbReference type="RuleBase" id="RU004070"/>
    </source>
</evidence>
<evidence type="ECO:0000256" key="7">
    <source>
        <dbReference type="ARBA" id="ARBA00022806"/>
    </source>
</evidence>
<dbReference type="RefSeq" id="XP_002675844.1">
    <property type="nucleotide sequence ID" value="XM_002675798.1"/>
</dbReference>
<dbReference type="InterPro" id="IPR018525">
    <property type="entry name" value="MCM_CS"/>
</dbReference>
<evidence type="ECO:0000256" key="3">
    <source>
        <dbReference type="ARBA" id="ARBA00012551"/>
    </source>
</evidence>
<evidence type="ECO:0000256" key="4">
    <source>
        <dbReference type="ARBA" id="ARBA00022741"/>
    </source>
</evidence>
<dbReference type="eggNOG" id="KOG0477">
    <property type="taxonomic scope" value="Eukaryota"/>
</dbReference>
<dbReference type="PANTHER" id="PTHR11630:SF48">
    <property type="entry name" value="DNA HELICASE MCM9"/>
    <property type="match status" value="1"/>
</dbReference>
<dbReference type="InterPro" id="IPR012340">
    <property type="entry name" value="NA-bd_OB-fold"/>
</dbReference>
<dbReference type="EC" id="3.6.4.12" evidence="3"/>
<dbReference type="KEGG" id="ngr:NAEGRDRAFT_727"/>
<feature type="non-terminal residue" evidence="15">
    <location>
        <position position="596"/>
    </location>
</feature>
<evidence type="ECO:0000313" key="16">
    <source>
        <dbReference type="Proteomes" id="UP000006671"/>
    </source>
</evidence>
<dbReference type="PANTHER" id="PTHR11630">
    <property type="entry name" value="DNA REPLICATION LICENSING FACTOR MCM FAMILY MEMBER"/>
    <property type="match status" value="1"/>
</dbReference>
<protein>
    <recommendedName>
        <fullName evidence="3">DNA helicase</fullName>
        <ecNumber evidence="3">3.6.4.12</ecNumber>
    </recommendedName>
</protein>
<dbReference type="InterPro" id="IPR033762">
    <property type="entry name" value="MCM_OB"/>
</dbReference>
<evidence type="ECO:0000256" key="9">
    <source>
        <dbReference type="ARBA" id="ARBA00023125"/>
    </source>
</evidence>
<accession>D2VIX2</accession>
<dbReference type="GO" id="GO:0005524">
    <property type="term" value="F:ATP binding"/>
    <property type="evidence" value="ECO:0007669"/>
    <property type="project" value="UniProtKB-KW"/>
</dbReference>
<keyword evidence="9 13" id="KW-0238">DNA-binding</keyword>
<dbReference type="Gene3D" id="2.20.28.10">
    <property type="match status" value="1"/>
</dbReference>
<dbReference type="GO" id="GO:0042555">
    <property type="term" value="C:MCM complex"/>
    <property type="evidence" value="ECO:0007669"/>
    <property type="project" value="TreeGrafter"/>
</dbReference>
<keyword evidence="8 13" id="KW-0067">ATP-binding</keyword>
<dbReference type="STRING" id="5762.D2VIX2"/>
<dbReference type="GO" id="GO:0003697">
    <property type="term" value="F:single-stranded DNA binding"/>
    <property type="evidence" value="ECO:0007669"/>
    <property type="project" value="TreeGrafter"/>
</dbReference>
<dbReference type="PROSITE" id="PS50051">
    <property type="entry name" value="MCM_2"/>
    <property type="match status" value="1"/>
</dbReference>
<evidence type="ECO:0000256" key="1">
    <source>
        <dbReference type="ARBA" id="ARBA00004123"/>
    </source>
</evidence>
<proteinExistence type="inferred from homology"/>
<dbReference type="GO" id="GO:0000724">
    <property type="term" value="P:double-strand break repair via homologous recombination"/>
    <property type="evidence" value="ECO:0007669"/>
    <property type="project" value="TreeGrafter"/>
</dbReference>
<dbReference type="GO" id="GO:0017116">
    <property type="term" value="F:single-stranded DNA helicase activity"/>
    <property type="evidence" value="ECO:0007669"/>
    <property type="project" value="TreeGrafter"/>
</dbReference>
<comment type="similarity">
    <text evidence="2 13">Belongs to the MCM family.</text>
</comment>
<dbReference type="GeneID" id="8853236"/>
<dbReference type="InParanoid" id="D2VIX2"/>
<dbReference type="OMA" id="HYVKQHF"/>
<keyword evidence="10" id="KW-0234">DNA repair</keyword>
<feature type="domain" description="MCM C-terminal AAA(+) ATPase" evidence="14">
    <location>
        <begin position="297"/>
        <end position="450"/>
    </location>
</feature>
<keyword evidence="7" id="KW-0347">Helicase</keyword>
<comment type="catalytic activity">
    <reaction evidence="12">
        <text>ATP + H2O = ADP + phosphate + H(+)</text>
        <dbReference type="Rhea" id="RHEA:13065"/>
        <dbReference type="ChEBI" id="CHEBI:15377"/>
        <dbReference type="ChEBI" id="CHEBI:15378"/>
        <dbReference type="ChEBI" id="CHEBI:30616"/>
        <dbReference type="ChEBI" id="CHEBI:43474"/>
        <dbReference type="ChEBI" id="CHEBI:456216"/>
        <dbReference type="EC" id="3.6.4.12"/>
    </reaction>
</comment>
<dbReference type="Proteomes" id="UP000006671">
    <property type="component" value="Unassembled WGS sequence"/>
</dbReference>
<dbReference type="SMART" id="SM00350">
    <property type="entry name" value="MCM"/>
    <property type="match status" value="1"/>
</dbReference>
<dbReference type="InterPro" id="IPR031327">
    <property type="entry name" value="MCM"/>
</dbReference>
<dbReference type="InterPro" id="IPR027417">
    <property type="entry name" value="P-loop_NTPase"/>
</dbReference>
<keyword evidence="4 13" id="KW-0547">Nucleotide-binding</keyword>
<evidence type="ECO:0000259" key="14">
    <source>
        <dbReference type="PROSITE" id="PS50051"/>
    </source>
</evidence>
<name>D2VIX2_NAEGR</name>
<keyword evidence="16" id="KW-1185">Reference proteome</keyword>
<keyword evidence="11" id="KW-0539">Nucleus</keyword>
<dbReference type="VEuPathDB" id="AmoebaDB:NAEGRDRAFT_727"/>
<dbReference type="PRINTS" id="PR01657">
    <property type="entry name" value="MCMFAMILY"/>
</dbReference>
<dbReference type="InterPro" id="IPR058768">
    <property type="entry name" value="MCM9_N"/>
</dbReference>
<dbReference type="GO" id="GO:0005634">
    <property type="term" value="C:nucleus"/>
    <property type="evidence" value="ECO:0007669"/>
    <property type="project" value="UniProtKB-SubCell"/>
</dbReference>
<dbReference type="InterPro" id="IPR001208">
    <property type="entry name" value="MCM_dom"/>
</dbReference>
<keyword evidence="5" id="KW-0227">DNA damage</keyword>
<evidence type="ECO:0000313" key="15">
    <source>
        <dbReference type="EMBL" id="EFC43100.1"/>
    </source>
</evidence>
<dbReference type="PROSITE" id="PS00847">
    <property type="entry name" value="MCM_1"/>
    <property type="match status" value="1"/>
</dbReference>
<evidence type="ECO:0000256" key="12">
    <source>
        <dbReference type="ARBA" id="ARBA00047995"/>
    </source>
</evidence>
<dbReference type="Pfam" id="PF00493">
    <property type="entry name" value="MCM"/>
    <property type="match status" value="1"/>
</dbReference>
<dbReference type="AlphaFoldDB" id="D2VIX2"/>
<dbReference type="SUPFAM" id="SSF50249">
    <property type="entry name" value="Nucleic acid-binding proteins"/>
    <property type="match status" value="1"/>
</dbReference>
<organism evidence="16">
    <name type="scientific">Naegleria gruberi</name>
    <name type="common">Amoeba</name>
    <dbReference type="NCBI Taxonomy" id="5762"/>
    <lineage>
        <taxon>Eukaryota</taxon>
        <taxon>Discoba</taxon>
        <taxon>Heterolobosea</taxon>
        <taxon>Tetramitia</taxon>
        <taxon>Eutetramitia</taxon>
        <taxon>Vahlkampfiidae</taxon>
        <taxon>Naegleria</taxon>
    </lineage>
</organism>
<dbReference type="Gene3D" id="3.40.50.300">
    <property type="entry name" value="P-loop containing nucleotide triphosphate hydrolases"/>
    <property type="match status" value="2"/>
</dbReference>
<dbReference type="GO" id="GO:0016787">
    <property type="term" value="F:hydrolase activity"/>
    <property type="evidence" value="ECO:0007669"/>
    <property type="project" value="UniProtKB-KW"/>
</dbReference>
<dbReference type="InterPro" id="IPR041562">
    <property type="entry name" value="MCM_lid"/>
</dbReference>
<evidence type="ECO:0000256" key="8">
    <source>
        <dbReference type="ARBA" id="ARBA00022840"/>
    </source>
</evidence>
<evidence type="ECO:0000256" key="10">
    <source>
        <dbReference type="ARBA" id="ARBA00023204"/>
    </source>
</evidence>
<reference evidence="15 16" key="1">
    <citation type="journal article" date="2010" name="Cell">
        <title>The genome of Naegleria gruberi illuminates early eukaryotic versatility.</title>
        <authorList>
            <person name="Fritz-Laylin L.K."/>
            <person name="Prochnik S.E."/>
            <person name="Ginger M.L."/>
            <person name="Dacks J.B."/>
            <person name="Carpenter M.L."/>
            <person name="Field M.C."/>
            <person name="Kuo A."/>
            <person name="Paredez A."/>
            <person name="Chapman J."/>
            <person name="Pham J."/>
            <person name="Shu S."/>
            <person name="Neupane R."/>
            <person name="Cipriano M."/>
            <person name="Mancuso J."/>
            <person name="Tu H."/>
            <person name="Salamov A."/>
            <person name="Lindquist E."/>
            <person name="Shapiro H."/>
            <person name="Lucas S."/>
            <person name="Grigoriev I.V."/>
            <person name="Cande W.Z."/>
            <person name="Fulton C."/>
            <person name="Rokhsar D.S."/>
            <person name="Dawson S.C."/>
        </authorList>
    </citation>
    <scope>NUCLEOTIDE SEQUENCE [LARGE SCALE GENOMIC DNA]</scope>
    <source>
        <strain evidence="15 16">NEG-M</strain>
    </source>
</reference>
<dbReference type="EMBL" id="GG738875">
    <property type="protein sequence ID" value="EFC43100.1"/>
    <property type="molecule type" value="Genomic_DNA"/>
</dbReference>